<evidence type="ECO:0000256" key="1">
    <source>
        <dbReference type="SAM" id="MobiDB-lite"/>
    </source>
</evidence>
<dbReference type="PANTHER" id="PTHR31579">
    <property type="entry name" value="OS03G0796600 PROTEIN"/>
    <property type="match status" value="1"/>
</dbReference>
<organism evidence="2 3">
    <name type="scientific">Pleodorina starrii</name>
    <dbReference type="NCBI Taxonomy" id="330485"/>
    <lineage>
        <taxon>Eukaryota</taxon>
        <taxon>Viridiplantae</taxon>
        <taxon>Chlorophyta</taxon>
        <taxon>core chlorophytes</taxon>
        <taxon>Chlorophyceae</taxon>
        <taxon>CS clade</taxon>
        <taxon>Chlamydomonadales</taxon>
        <taxon>Volvocaceae</taxon>
        <taxon>Pleodorina</taxon>
    </lineage>
</organism>
<dbReference type="PANTHER" id="PTHR31579:SF1">
    <property type="entry name" value="OS03G0796600 PROTEIN"/>
    <property type="match status" value="1"/>
</dbReference>
<dbReference type="Proteomes" id="UP001165080">
    <property type="component" value="Unassembled WGS sequence"/>
</dbReference>
<keyword evidence="3" id="KW-1185">Reference proteome</keyword>
<evidence type="ECO:0000313" key="2">
    <source>
        <dbReference type="EMBL" id="GLC51270.1"/>
    </source>
</evidence>
<gene>
    <name evidence="2" type="primary">PLEST004567</name>
    <name evidence="2" type="ORF">PLESTB_000484500</name>
</gene>
<dbReference type="AlphaFoldDB" id="A0A9W6F0E9"/>
<evidence type="ECO:0000313" key="3">
    <source>
        <dbReference type="Proteomes" id="UP001165080"/>
    </source>
</evidence>
<protein>
    <submittedName>
        <fullName evidence="2">Uncharacterized protein</fullName>
    </submittedName>
</protein>
<comment type="caution">
    <text evidence="2">The sequence shown here is derived from an EMBL/GenBank/DDBJ whole genome shotgun (WGS) entry which is preliminary data.</text>
</comment>
<reference evidence="2 3" key="1">
    <citation type="journal article" date="2023" name="Commun. Biol.">
        <title>Reorganization of the ancestral sex-determining regions during the evolution of trioecy in Pleodorina starrii.</title>
        <authorList>
            <person name="Takahashi K."/>
            <person name="Suzuki S."/>
            <person name="Kawai-Toyooka H."/>
            <person name="Yamamoto K."/>
            <person name="Hamaji T."/>
            <person name="Ootsuki R."/>
            <person name="Yamaguchi H."/>
            <person name="Kawachi M."/>
            <person name="Higashiyama T."/>
            <person name="Nozaki H."/>
        </authorList>
    </citation>
    <scope>NUCLEOTIDE SEQUENCE [LARGE SCALE GENOMIC DNA]</scope>
    <source>
        <strain evidence="2 3">NIES-4479</strain>
    </source>
</reference>
<proteinExistence type="predicted"/>
<feature type="compositionally biased region" description="Polar residues" evidence="1">
    <location>
        <begin position="1"/>
        <end position="26"/>
    </location>
</feature>
<dbReference type="InterPro" id="IPR006502">
    <property type="entry name" value="PDDEXK-like"/>
</dbReference>
<dbReference type="OrthoDB" id="691424at2759"/>
<feature type="region of interest" description="Disordered" evidence="1">
    <location>
        <begin position="1"/>
        <end position="34"/>
    </location>
</feature>
<accession>A0A9W6F0E9</accession>
<dbReference type="Pfam" id="PF04720">
    <property type="entry name" value="PDDEXK_6"/>
    <property type="match status" value="1"/>
</dbReference>
<name>A0A9W6F0E9_9CHLO</name>
<dbReference type="EMBL" id="BRXU01000004">
    <property type="protein sequence ID" value="GLC51270.1"/>
    <property type="molecule type" value="Genomic_DNA"/>
</dbReference>
<sequence>MGNTIAPSSASAGNRTMATTSPSTRRNTPKARIQTSAIEDYERVSEQDVARPEFRDVGDEELQFQVDGLVSSPVDDTGRARAFSRAVCVPFAADQDSALPLGGLEGKVQQLVADYLAAAAGVNGDDRGLLSPLAAHLTKHGMQVVVTAPPKPSAIAPLSTRSINAPFLVVSQQPVADDQRDATVADQNGRVKEGKETPQVVVVDPALREHLALAPATAAYQRALAAAAPEVFVGTRLRLARLVNSLGPAIAANFSAQGMEQPPWRRKAALLHRWASVEDQERRLRLQWADRQRAQQQAGRVEQSPLAPSVSAGVADGDLQRELSEVAWPEGMPVRGAAAAAAAEVVPIVGFEVGSLAVGREPWYGTEPGVFVQATFRRPSLADSEGSSSADSEEVVAGLSPVSIFRDAAPGVPARAKVAVGLV</sequence>